<dbReference type="SUPFAM" id="SSF53756">
    <property type="entry name" value="UDP-Glycosyltransferase/glycogen phosphorylase"/>
    <property type="match status" value="1"/>
</dbReference>
<gene>
    <name evidence="1" type="ORF">SAMN02927937_00525</name>
</gene>
<dbReference type="STRING" id="1159016.SAMN02927937_00525"/>
<dbReference type="RefSeq" id="WP_091096025.1">
    <property type="nucleotide sequence ID" value="NZ_FNXE01000004.1"/>
</dbReference>
<dbReference type="OrthoDB" id="9793805at2"/>
<evidence type="ECO:0000313" key="2">
    <source>
        <dbReference type="Proteomes" id="UP000199634"/>
    </source>
</evidence>
<accession>A0A1H6JS37</accession>
<evidence type="ECO:0008006" key="3">
    <source>
        <dbReference type="Google" id="ProtNLM"/>
    </source>
</evidence>
<dbReference type="Proteomes" id="UP000199634">
    <property type="component" value="Unassembled WGS sequence"/>
</dbReference>
<evidence type="ECO:0000313" key="1">
    <source>
        <dbReference type="EMBL" id="SEH62000.1"/>
    </source>
</evidence>
<dbReference type="EMBL" id="FNXE01000004">
    <property type="protein sequence ID" value="SEH62000.1"/>
    <property type="molecule type" value="Genomic_DNA"/>
</dbReference>
<proteinExistence type="predicted"/>
<keyword evidence="2" id="KW-1185">Reference proteome</keyword>
<dbReference type="Pfam" id="PF13528">
    <property type="entry name" value="Glyco_trans_1_3"/>
    <property type="match status" value="1"/>
</dbReference>
<sequence>MKILYALQATGNGHIARANVLVPKLKEKANVDVDVFISGQNAQLKFSENAVYNKGLSLFYSENGGLNYGKIFRKNSLFQFLKSVKNLPLNQYDLIINDYEPVTAYAAKLQNKKIIGLSHQSAVLHKLAPKPDKNYRFSKFVLKKYAPVDTSLGFHFTKYDENTFHPVIRESIKKLNCEKEDYFLVYLPSYKNAEIYKVLSQLKQADWIIFSPFSNISKKQGNCTFFPIDERLFISYLATAKGVLCGAGFEFPAEVLYLKKMLYIIPIKGQFEQHCNYLALKQLGVMGSEDFNDTKLKHWMESNHITEVSFTDDTDEVIDRVFKI</sequence>
<organism evidence="1 2">
    <name type="scientific">Paenimyroides marinum</name>
    <dbReference type="NCBI Taxonomy" id="1159016"/>
    <lineage>
        <taxon>Bacteria</taxon>
        <taxon>Pseudomonadati</taxon>
        <taxon>Bacteroidota</taxon>
        <taxon>Flavobacteriia</taxon>
        <taxon>Flavobacteriales</taxon>
        <taxon>Flavobacteriaceae</taxon>
        <taxon>Paenimyroides</taxon>
    </lineage>
</organism>
<reference evidence="1 2" key="1">
    <citation type="submission" date="2016-10" db="EMBL/GenBank/DDBJ databases">
        <authorList>
            <person name="de Groot N.N."/>
        </authorList>
    </citation>
    <scope>NUCLEOTIDE SEQUENCE [LARGE SCALE GENOMIC DNA]</scope>
    <source>
        <strain evidence="1 2">CGMCC 1.10825</strain>
    </source>
</reference>
<protein>
    <recommendedName>
        <fullName evidence="3">Glycosyl transferase</fullName>
    </recommendedName>
</protein>
<dbReference type="AlphaFoldDB" id="A0A1H6JS37"/>
<name>A0A1H6JS37_9FLAO</name>